<reference evidence="3" key="1">
    <citation type="submission" date="2015-08" db="EMBL/GenBank/DDBJ databases">
        <title>Genome sequencing project for genomic taxonomy and phylogenomics of Bacillus-like bacteria.</title>
        <authorList>
            <person name="Liu B."/>
            <person name="Wang J."/>
            <person name="Zhu Y."/>
            <person name="Liu G."/>
            <person name="Chen Q."/>
            <person name="Chen Z."/>
            <person name="Lan J."/>
            <person name="Che J."/>
            <person name="Ge C."/>
            <person name="Shi H."/>
            <person name="Pan Z."/>
            <person name="Liu X."/>
        </authorList>
    </citation>
    <scope>NUCLEOTIDE SEQUENCE [LARGE SCALE GENOMIC DNA]</scope>
    <source>
        <strain evidence="3">FJAT-4402</strain>
    </source>
</reference>
<dbReference type="AlphaFoldDB" id="A0A0M4FYL0"/>
<dbReference type="Pfam" id="PF13761">
    <property type="entry name" value="DUF4166"/>
    <property type="match status" value="1"/>
</dbReference>
<keyword evidence="3" id="KW-1185">Reference proteome</keyword>
<dbReference type="RefSeq" id="WP_053604254.1">
    <property type="nucleotide sequence ID" value="NZ_CP012600.1"/>
</dbReference>
<protein>
    <recommendedName>
        <fullName evidence="1">DUF4166 domain-containing protein</fullName>
    </recommendedName>
</protein>
<dbReference type="Proteomes" id="UP000067625">
    <property type="component" value="Chromosome"/>
</dbReference>
<evidence type="ECO:0000259" key="1">
    <source>
        <dbReference type="Pfam" id="PF13761"/>
    </source>
</evidence>
<dbReference type="InterPro" id="IPR025311">
    <property type="entry name" value="DUF4166"/>
</dbReference>
<dbReference type="PATRIC" id="fig|1441095.3.peg.2928"/>
<evidence type="ECO:0000313" key="3">
    <source>
        <dbReference type="Proteomes" id="UP000067625"/>
    </source>
</evidence>
<name>A0A0M4FYL0_9BACI</name>
<feature type="domain" description="DUF4166" evidence="1">
    <location>
        <begin position="15"/>
        <end position="198"/>
    </location>
</feature>
<proteinExistence type="predicted"/>
<sequence length="205" mass="23885">MSIYQAILGHDFHMLHPKLRKRYLITADKEFNGKGTMSEISGGNAFVRLLFKLALPYRCFYPERGENIPFSIVNRAIEAEDGTAGVLWNRTFSFGKKNRYFDAKMILDDEKDEIIDFFGQPPFFISTLEFSVESDGSLVITSDKQWLYVFKKRIPLPKMLYGYTLVKESYDDKNDCYLIEVHVDNPLFGTLFFYKGSFRELEESI</sequence>
<evidence type="ECO:0000313" key="2">
    <source>
        <dbReference type="EMBL" id="ALC82463.1"/>
    </source>
</evidence>
<organism evidence="2 3">
    <name type="scientific">Bacillus gobiensis</name>
    <dbReference type="NCBI Taxonomy" id="1441095"/>
    <lineage>
        <taxon>Bacteria</taxon>
        <taxon>Bacillati</taxon>
        <taxon>Bacillota</taxon>
        <taxon>Bacilli</taxon>
        <taxon>Bacillales</taxon>
        <taxon>Bacillaceae</taxon>
        <taxon>Bacillus</taxon>
    </lineage>
</organism>
<accession>A0A0M4FYL0</accession>
<dbReference type="OrthoDB" id="2448833at2"/>
<gene>
    <name evidence="2" type="ORF">AM592_13365</name>
</gene>
<dbReference type="STRING" id="1441095.AM592_13365"/>
<reference evidence="2 3" key="2">
    <citation type="journal article" date="2016" name="Int. J. Syst. Evol. Microbiol.">
        <title>Bacillus gobiensis sp. nov., isolated from a soil sample.</title>
        <authorList>
            <person name="Liu B."/>
            <person name="Liu G.H."/>
            <person name="Cetin S."/>
            <person name="Schumann P."/>
            <person name="Pan Z.Z."/>
            <person name="Chen Q.Q."/>
        </authorList>
    </citation>
    <scope>NUCLEOTIDE SEQUENCE [LARGE SCALE GENOMIC DNA]</scope>
    <source>
        <strain evidence="2 3">FJAT-4402</strain>
    </source>
</reference>
<dbReference type="EMBL" id="CP012600">
    <property type="protein sequence ID" value="ALC82463.1"/>
    <property type="molecule type" value="Genomic_DNA"/>
</dbReference>